<accession>A0A426ZSF6</accession>
<comment type="caution">
    <text evidence="2">The sequence shown here is derived from an EMBL/GenBank/DDBJ whole genome shotgun (WGS) entry which is preliminary data.</text>
</comment>
<proteinExistence type="predicted"/>
<gene>
    <name evidence="2" type="ORF">B296_00027979</name>
</gene>
<reference evidence="2 3" key="1">
    <citation type="journal article" date="2014" name="Agronomy (Basel)">
        <title>A Draft Genome Sequence for Ensete ventricosum, the Drought-Tolerant Tree Against Hunger.</title>
        <authorList>
            <person name="Harrison J."/>
            <person name="Moore K.A."/>
            <person name="Paszkiewicz K."/>
            <person name="Jones T."/>
            <person name="Grant M."/>
            <person name="Ambacheew D."/>
            <person name="Muzemil S."/>
            <person name="Studholme D.J."/>
        </authorList>
    </citation>
    <scope>NUCLEOTIDE SEQUENCE [LARGE SCALE GENOMIC DNA]</scope>
</reference>
<organism evidence="2 3">
    <name type="scientific">Ensete ventricosum</name>
    <name type="common">Abyssinian banana</name>
    <name type="synonym">Musa ensete</name>
    <dbReference type="NCBI Taxonomy" id="4639"/>
    <lineage>
        <taxon>Eukaryota</taxon>
        <taxon>Viridiplantae</taxon>
        <taxon>Streptophyta</taxon>
        <taxon>Embryophyta</taxon>
        <taxon>Tracheophyta</taxon>
        <taxon>Spermatophyta</taxon>
        <taxon>Magnoliopsida</taxon>
        <taxon>Liliopsida</taxon>
        <taxon>Zingiberales</taxon>
        <taxon>Musaceae</taxon>
        <taxon>Ensete</taxon>
    </lineage>
</organism>
<protein>
    <submittedName>
        <fullName evidence="2">Uncharacterized protein</fullName>
    </submittedName>
</protein>
<dbReference type="Proteomes" id="UP000287651">
    <property type="component" value="Unassembled WGS sequence"/>
</dbReference>
<dbReference type="EMBL" id="AMZH03005252">
    <property type="protein sequence ID" value="RRT66878.1"/>
    <property type="molecule type" value="Genomic_DNA"/>
</dbReference>
<evidence type="ECO:0000313" key="3">
    <source>
        <dbReference type="Proteomes" id="UP000287651"/>
    </source>
</evidence>
<sequence>MRIRDNTRVESPACISLIWVRGALPSSSSLQAGILTRRPYTNPSLSRGPARTGSNHLGKRSTPVKREPYSSCYLTAKREGTLLSQIQGPKKVFEDEAEVQGYCGLGPRVVPSVVEDKVKAQGYCSLGPWVVPNTIVDETKAHGHCNLGPWAIPSTTEYETKAQGRCNLGPWVVLSPWAIIGTVEDEAKAHTKGAEEPMRVVVDAPVTLGSQCWTSSSLWRAVSSFWSDCSTPCCMGSYPL</sequence>
<evidence type="ECO:0000256" key="1">
    <source>
        <dbReference type="SAM" id="MobiDB-lite"/>
    </source>
</evidence>
<evidence type="ECO:0000313" key="2">
    <source>
        <dbReference type="EMBL" id="RRT66878.1"/>
    </source>
</evidence>
<name>A0A426ZSF6_ENSVE</name>
<feature type="region of interest" description="Disordered" evidence="1">
    <location>
        <begin position="39"/>
        <end position="64"/>
    </location>
</feature>
<dbReference type="AlphaFoldDB" id="A0A426ZSF6"/>